<keyword evidence="3" id="KW-1185">Reference proteome</keyword>
<dbReference type="PROSITE" id="PS50271">
    <property type="entry name" value="ZF_UBP"/>
    <property type="match status" value="1"/>
</dbReference>
<sequence length="104" mass="11707">MMGFRCGHVSDATVRTVTPSARGCEECLRIGSPWVHLRLCRECGHVGCCDDSPHRHARGHFERTGHPIIEGYDPPEGWGWCYVDEVALRLPDRTPQLGPIPRFV</sequence>
<evidence type="ECO:0000313" key="3">
    <source>
        <dbReference type="Proteomes" id="UP001056937"/>
    </source>
</evidence>
<gene>
    <name evidence="2" type="ORF">LHA26_16455</name>
</gene>
<organism evidence="2 3">
    <name type="scientific">Sphingomonas morindae</name>
    <dbReference type="NCBI Taxonomy" id="1541170"/>
    <lineage>
        <taxon>Bacteria</taxon>
        <taxon>Pseudomonadati</taxon>
        <taxon>Pseudomonadota</taxon>
        <taxon>Alphaproteobacteria</taxon>
        <taxon>Sphingomonadales</taxon>
        <taxon>Sphingomonadaceae</taxon>
        <taxon>Sphingomonas</taxon>
    </lineage>
</organism>
<dbReference type="InterPro" id="IPR001607">
    <property type="entry name" value="Znf_UBP"/>
</dbReference>
<dbReference type="RefSeq" id="WP_252166645.1">
    <property type="nucleotide sequence ID" value="NZ_CP084930.1"/>
</dbReference>
<evidence type="ECO:0000313" key="2">
    <source>
        <dbReference type="EMBL" id="USI72836.1"/>
    </source>
</evidence>
<reference evidence="2" key="1">
    <citation type="journal article" date="2022" name="Toxins">
        <title>Genomic Analysis of Sphingopyxis sp. USTB-05 for Biodegrading Cyanobacterial Hepatotoxins.</title>
        <authorList>
            <person name="Liu C."/>
            <person name="Xu Q."/>
            <person name="Zhao Z."/>
            <person name="Zhang H."/>
            <person name="Liu X."/>
            <person name="Yin C."/>
            <person name="Liu Y."/>
            <person name="Yan H."/>
        </authorList>
    </citation>
    <scope>NUCLEOTIDE SEQUENCE</scope>
    <source>
        <strain evidence="2">NBD5</strain>
    </source>
</reference>
<dbReference type="Pfam" id="PF02148">
    <property type="entry name" value="zf-UBP"/>
    <property type="match status" value="1"/>
</dbReference>
<dbReference type="Gene3D" id="3.30.40.10">
    <property type="entry name" value="Zinc/RING finger domain, C3HC4 (zinc finger)"/>
    <property type="match status" value="1"/>
</dbReference>
<dbReference type="InterPro" id="IPR013083">
    <property type="entry name" value="Znf_RING/FYVE/PHD"/>
</dbReference>
<accession>A0ABY4X7H9</accession>
<evidence type="ECO:0000259" key="1">
    <source>
        <dbReference type="PROSITE" id="PS50271"/>
    </source>
</evidence>
<dbReference type="SUPFAM" id="SSF57850">
    <property type="entry name" value="RING/U-box"/>
    <property type="match status" value="1"/>
</dbReference>
<dbReference type="EMBL" id="CP084930">
    <property type="protein sequence ID" value="USI72836.1"/>
    <property type="molecule type" value="Genomic_DNA"/>
</dbReference>
<dbReference type="Proteomes" id="UP001056937">
    <property type="component" value="Chromosome 1"/>
</dbReference>
<protein>
    <submittedName>
        <fullName evidence="2">UBP-type zinc finger domain-containing protein</fullName>
    </submittedName>
</protein>
<name>A0ABY4X7H9_9SPHN</name>
<proteinExistence type="predicted"/>
<feature type="domain" description="UBP-type" evidence="1">
    <location>
        <begin position="4"/>
        <end position="104"/>
    </location>
</feature>